<reference evidence="1" key="1">
    <citation type="submission" date="2022-07" db="EMBL/GenBank/DDBJ databases">
        <title>Evaluation of T. orientalis genome assembly methods using nanopore sequencing and analysis of variation between genomes.</title>
        <authorList>
            <person name="Yam J."/>
            <person name="Micallef M.L."/>
            <person name="Liu M."/>
            <person name="Djordjevic S.P."/>
            <person name="Bogema D.R."/>
            <person name="Jenkins C."/>
        </authorList>
    </citation>
    <scope>NUCLEOTIDE SEQUENCE</scope>
    <source>
        <strain evidence="1">Goon Nure</strain>
    </source>
</reference>
<organism evidence="1 2">
    <name type="scientific">Theileria orientalis</name>
    <dbReference type="NCBI Taxonomy" id="68886"/>
    <lineage>
        <taxon>Eukaryota</taxon>
        <taxon>Sar</taxon>
        <taxon>Alveolata</taxon>
        <taxon>Apicomplexa</taxon>
        <taxon>Aconoidasida</taxon>
        <taxon>Piroplasmida</taxon>
        <taxon>Theileriidae</taxon>
        <taxon>Theileria</taxon>
    </lineage>
</organism>
<protein>
    <submittedName>
        <fullName evidence="1">Uncharacterized protein</fullName>
    </submittedName>
</protein>
<evidence type="ECO:0000313" key="2">
    <source>
        <dbReference type="Proteomes" id="UP000244811"/>
    </source>
</evidence>
<dbReference type="EMBL" id="CP056070">
    <property type="protein sequence ID" value="UKK01549.2"/>
    <property type="molecule type" value="Genomic_DNA"/>
</dbReference>
<proteinExistence type="predicted"/>
<evidence type="ECO:0000313" key="1">
    <source>
        <dbReference type="EMBL" id="UKK01549.2"/>
    </source>
</evidence>
<accession>A0A976QT31</accession>
<sequence length="585" mass="62659">MAQAAKQLDIHTNVESRSYKSVGGGAGLTVEVTKEEHWDPLSKIFKKVTHTIQYPTEGDGSQYNIIVVPKSSRITTDTFKYFNPSKRVDIVEVFFKGTDNVKNVEPLVVRFVYNEYVDYGSTSGDSNKYYKWSNLKGQISNSTISRESFSKNDLVARLLEELGPSLNRQNKIVIRLDEQPDGDGRGDHKYPGSGKNKYKITVTKAVSSYQVEGYDGFEHTVGDRVNASEFYVSYGNDSRYFKIGSGVGVTSGQASLYKVSGYFETDGSRAGKLVLFTFTFKQATGLGFGDAKLYGYSYYDFFNELKKVKSASEATGSDAVKMITSSDVIEGGIQKKLQEEKAKLTPLISFETGNGVNDTNGNKNVTTSEEQEFGNDTAGKGYKFKKVEMTPKISDVVPKGGDGSVVPGGPWTVFSTKLFIDGSGITIDKGATITGTVLGAITTSGINSKVKGDNQWATDSISPVDNAKLTDIAKEAGIIVVSSPSPAVLSPGPDTQEGMSDGTKAGIGTVEAAGIATGVTVLIGAGSGFAIYKNFAAVSAVVTGTVGSISGVNAIVEVNDIKRVNASKKSEYLIYIKSVTIEGSE</sequence>
<dbReference type="AlphaFoldDB" id="A0A976QT31"/>
<dbReference type="Proteomes" id="UP000244811">
    <property type="component" value="Chromosome 3"/>
</dbReference>
<name>A0A976QT31_THEOR</name>
<gene>
    <name evidence="1" type="ORF">MACK_002366</name>
</gene>